<evidence type="ECO:0000313" key="2">
    <source>
        <dbReference type="Proteomes" id="UP000694395"/>
    </source>
</evidence>
<reference evidence="1" key="3">
    <citation type="submission" date="2025-09" db="UniProtKB">
        <authorList>
            <consortium name="Ensembl"/>
        </authorList>
    </citation>
    <scope>IDENTIFICATION</scope>
</reference>
<accession>A0A8L0DMD1</accession>
<keyword evidence="2" id="KW-1185">Reference proteome</keyword>
<reference evidence="1" key="1">
    <citation type="submission" date="2020-07" db="EMBL/GenBank/DDBJ databases">
        <title>A long reads based de novo assembly of the rainbow trout Arlee double haploid line genome.</title>
        <authorList>
            <person name="Gao G."/>
            <person name="Palti Y."/>
        </authorList>
    </citation>
    <scope>NUCLEOTIDE SEQUENCE [LARGE SCALE GENOMIC DNA]</scope>
</reference>
<sequence length="120" mass="13038">MPGILQMADAGGFFGSFRGPAISFIRSSSERRTDSSSLPVPQPQRVNTTHVINLTLRCTLIWCTGHYRNAMAAHTTILQSLDNDTEFNFSQSRLPNGRAEACHTLNVIPVGGSATSWGCL</sequence>
<name>A0A8L0DMD1_ONCMY</name>
<proteinExistence type="predicted"/>
<dbReference type="AlphaFoldDB" id="A0A8L0DMD1"/>
<dbReference type="Ensembl" id="ENSOMYT00000124828.1">
    <property type="protein sequence ID" value="ENSOMYP00000126220.1"/>
    <property type="gene ID" value="ENSOMYG00000076855.1"/>
</dbReference>
<evidence type="ECO:0000313" key="1">
    <source>
        <dbReference type="Ensembl" id="ENSOMYP00000126220.1"/>
    </source>
</evidence>
<organism evidence="1 2">
    <name type="scientific">Oncorhynchus mykiss</name>
    <name type="common">Rainbow trout</name>
    <name type="synonym">Salmo gairdneri</name>
    <dbReference type="NCBI Taxonomy" id="8022"/>
    <lineage>
        <taxon>Eukaryota</taxon>
        <taxon>Metazoa</taxon>
        <taxon>Chordata</taxon>
        <taxon>Craniata</taxon>
        <taxon>Vertebrata</taxon>
        <taxon>Euteleostomi</taxon>
        <taxon>Actinopterygii</taxon>
        <taxon>Neopterygii</taxon>
        <taxon>Teleostei</taxon>
        <taxon>Protacanthopterygii</taxon>
        <taxon>Salmoniformes</taxon>
        <taxon>Salmonidae</taxon>
        <taxon>Salmoninae</taxon>
        <taxon>Oncorhynchus</taxon>
    </lineage>
</organism>
<protein>
    <submittedName>
        <fullName evidence="1">Uncharacterized protein</fullName>
    </submittedName>
</protein>
<reference evidence="1" key="2">
    <citation type="submission" date="2025-08" db="UniProtKB">
        <authorList>
            <consortium name="Ensembl"/>
        </authorList>
    </citation>
    <scope>IDENTIFICATION</scope>
</reference>
<dbReference type="Proteomes" id="UP000694395">
    <property type="component" value="Chromosome 31"/>
</dbReference>